<comment type="subcellular location">
    <subcellularLocation>
        <location evidence="1">Nucleus</location>
    </subcellularLocation>
</comment>
<feature type="compositionally biased region" description="Low complexity" evidence="8">
    <location>
        <begin position="440"/>
        <end position="454"/>
    </location>
</feature>
<feature type="compositionally biased region" description="Polar residues" evidence="8">
    <location>
        <begin position="455"/>
        <end position="467"/>
    </location>
</feature>
<keyword evidence="2" id="KW-0507">mRNA processing</keyword>
<comment type="caution">
    <text evidence="11">The sequence shown here is derived from an EMBL/GenBank/DDBJ whole genome shotgun (WGS) entry which is preliminary data.</text>
</comment>
<dbReference type="Gene3D" id="3.30.1370.10">
    <property type="entry name" value="K Homology domain, type 1"/>
    <property type="match status" value="3"/>
</dbReference>
<evidence type="ECO:0000313" key="12">
    <source>
        <dbReference type="Proteomes" id="UP000770661"/>
    </source>
</evidence>
<feature type="chain" id="PRO_5035165537" evidence="9">
    <location>
        <begin position="19"/>
        <end position="639"/>
    </location>
</feature>
<dbReference type="InterPro" id="IPR004088">
    <property type="entry name" value="KH_dom_type_1"/>
</dbReference>
<dbReference type="CDD" id="cd22435">
    <property type="entry name" value="KH-I_NOVA_rpt1"/>
    <property type="match status" value="1"/>
</dbReference>
<dbReference type="CDD" id="cd09031">
    <property type="entry name" value="KH-I_NOVA_rpt3"/>
    <property type="match status" value="1"/>
</dbReference>
<dbReference type="OrthoDB" id="441329at2759"/>
<evidence type="ECO:0000256" key="4">
    <source>
        <dbReference type="ARBA" id="ARBA00022884"/>
    </source>
</evidence>
<feature type="compositionally biased region" description="Gly residues" evidence="8">
    <location>
        <begin position="422"/>
        <end position="439"/>
    </location>
</feature>
<feature type="compositionally biased region" description="Low complexity" evidence="8">
    <location>
        <begin position="322"/>
        <end position="335"/>
    </location>
</feature>
<evidence type="ECO:0000256" key="7">
    <source>
        <dbReference type="PROSITE-ProRule" id="PRU00117"/>
    </source>
</evidence>
<dbReference type="GO" id="GO:0006397">
    <property type="term" value="P:mRNA processing"/>
    <property type="evidence" value="ECO:0007669"/>
    <property type="project" value="UniProtKB-KW"/>
</dbReference>
<feature type="signal peptide" evidence="9">
    <location>
        <begin position="1"/>
        <end position="18"/>
    </location>
</feature>
<keyword evidence="12" id="KW-1185">Reference proteome</keyword>
<feature type="region of interest" description="Disordered" evidence="8">
    <location>
        <begin position="312"/>
        <end position="335"/>
    </location>
</feature>
<evidence type="ECO:0000256" key="5">
    <source>
        <dbReference type="ARBA" id="ARBA00023187"/>
    </source>
</evidence>
<keyword evidence="3" id="KW-0677">Repeat</keyword>
<dbReference type="PROSITE" id="PS50084">
    <property type="entry name" value="KH_TYPE_1"/>
    <property type="match status" value="3"/>
</dbReference>
<keyword evidence="5" id="KW-0508">mRNA splicing</keyword>
<dbReference type="GO" id="GO:0005634">
    <property type="term" value="C:nucleus"/>
    <property type="evidence" value="ECO:0007669"/>
    <property type="project" value="UniProtKB-SubCell"/>
</dbReference>
<keyword evidence="6" id="KW-0539">Nucleus</keyword>
<feature type="region of interest" description="Disordered" evidence="8">
    <location>
        <begin position="57"/>
        <end position="93"/>
    </location>
</feature>
<reference evidence="11" key="1">
    <citation type="submission" date="2020-07" db="EMBL/GenBank/DDBJ databases">
        <title>The High-quality genome of the commercially important snow crab, Chionoecetes opilio.</title>
        <authorList>
            <person name="Jeong J.-H."/>
            <person name="Ryu S."/>
        </authorList>
    </citation>
    <scope>NUCLEOTIDE SEQUENCE</scope>
    <source>
        <strain evidence="11">MADBK_172401_WGS</strain>
        <tissue evidence="11">Digestive gland</tissue>
    </source>
</reference>
<evidence type="ECO:0000313" key="11">
    <source>
        <dbReference type="EMBL" id="KAG0726120.1"/>
    </source>
</evidence>
<dbReference type="InterPro" id="IPR004087">
    <property type="entry name" value="KH_dom"/>
</dbReference>
<evidence type="ECO:0000256" key="6">
    <source>
        <dbReference type="ARBA" id="ARBA00023242"/>
    </source>
</evidence>
<dbReference type="Pfam" id="PF00013">
    <property type="entry name" value="KH_1"/>
    <property type="match status" value="3"/>
</dbReference>
<evidence type="ECO:0000259" key="10">
    <source>
        <dbReference type="SMART" id="SM00322"/>
    </source>
</evidence>
<evidence type="ECO:0000256" key="2">
    <source>
        <dbReference type="ARBA" id="ARBA00022664"/>
    </source>
</evidence>
<feature type="region of interest" description="Disordered" evidence="8">
    <location>
        <begin position="422"/>
        <end position="551"/>
    </location>
</feature>
<dbReference type="GO" id="GO:0008380">
    <property type="term" value="P:RNA splicing"/>
    <property type="evidence" value="ECO:0007669"/>
    <property type="project" value="UniProtKB-KW"/>
</dbReference>
<feature type="domain" description="K Homology" evidence="10">
    <location>
        <begin position="549"/>
        <end position="622"/>
    </location>
</feature>
<keyword evidence="4 7" id="KW-0694">RNA-binding</keyword>
<organism evidence="11 12">
    <name type="scientific">Chionoecetes opilio</name>
    <name type="common">Atlantic snow crab</name>
    <name type="synonym">Cancer opilio</name>
    <dbReference type="NCBI Taxonomy" id="41210"/>
    <lineage>
        <taxon>Eukaryota</taxon>
        <taxon>Metazoa</taxon>
        <taxon>Ecdysozoa</taxon>
        <taxon>Arthropoda</taxon>
        <taxon>Crustacea</taxon>
        <taxon>Multicrustacea</taxon>
        <taxon>Malacostraca</taxon>
        <taxon>Eumalacostraca</taxon>
        <taxon>Eucarida</taxon>
        <taxon>Decapoda</taxon>
        <taxon>Pleocyemata</taxon>
        <taxon>Brachyura</taxon>
        <taxon>Eubrachyura</taxon>
        <taxon>Majoidea</taxon>
        <taxon>Majidae</taxon>
        <taxon>Chionoecetes</taxon>
    </lineage>
</organism>
<dbReference type="SUPFAM" id="SSF54791">
    <property type="entry name" value="Eukaryotic type KH-domain (KH-domain type I)"/>
    <property type="match status" value="3"/>
</dbReference>
<dbReference type="CDD" id="cd22436">
    <property type="entry name" value="KH-I_NOVA_rpt2"/>
    <property type="match status" value="1"/>
</dbReference>
<name>A0A8J5D2C6_CHIOP</name>
<evidence type="ECO:0000256" key="1">
    <source>
        <dbReference type="ARBA" id="ARBA00004123"/>
    </source>
</evidence>
<dbReference type="GO" id="GO:0003723">
    <property type="term" value="F:RNA binding"/>
    <property type="evidence" value="ECO:0007669"/>
    <property type="project" value="UniProtKB-UniRule"/>
</dbReference>
<keyword evidence="9" id="KW-0732">Signal</keyword>
<feature type="domain" description="K Homology" evidence="10">
    <location>
        <begin position="215"/>
        <end position="289"/>
    </location>
</feature>
<proteinExistence type="predicted"/>
<feature type="domain" description="K Homology" evidence="10">
    <location>
        <begin position="112"/>
        <end position="185"/>
    </location>
</feature>
<accession>A0A8J5D2C6</accession>
<dbReference type="InterPro" id="IPR036612">
    <property type="entry name" value="KH_dom_type_1_sf"/>
</dbReference>
<dbReference type="EMBL" id="JACEEZ010004805">
    <property type="protein sequence ID" value="KAG0726120.1"/>
    <property type="molecule type" value="Genomic_DNA"/>
</dbReference>
<dbReference type="GO" id="GO:0010468">
    <property type="term" value="P:regulation of gene expression"/>
    <property type="evidence" value="ECO:0007669"/>
    <property type="project" value="UniProtKB-ARBA"/>
</dbReference>
<dbReference type="InterPro" id="IPR047275">
    <property type="entry name" value="KH-I_NOVA_rpt1"/>
</dbReference>
<dbReference type="SMART" id="SM00322">
    <property type="entry name" value="KH"/>
    <property type="match status" value="3"/>
</dbReference>
<dbReference type="AlphaFoldDB" id="A0A8J5D2C6"/>
<dbReference type="Proteomes" id="UP000770661">
    <property type="component" value="Unassembled WGS sequence"/>
</dbReference>
<evidence type="ECO:0000256" key="8">
    <source>
        <dbReference type="SAM" id="MobiDB-lite"/>
    </source>
</evidence>
<dbReference type="InterPro" id="IPR047274">
    <property type="entry name" value="KH-I_NOVA_rpt3"/>
</dbReference>
<evidence type="ECO:0000256" key="3">
    <source>
        <dbReference type="ARBA" id="ARBA00022737"/>
    </source>
</evidence>
<dbReference type="InterPro" id="IPR047276">
    <property type="entry name" value="KH-I_NOVA_rpt2"/>
</dbReference>
<dbReference type="PANTHER" id="PTHR10288">
    <property type="entry name" value="KH DOMAIN CONTAINING RNA BINDING PROTEIN"/>
    <property type="match status" value="1"/>
</dbReference>
<protein>
    <submittedName>
        <fullName evidence="11">RNA-binding protein Nova-1</fullName>
    </submittedName>
</protein>
<gene>
    <name evidence="11" type="primary">NOVA1</name>
    <name evidence="11" type="ORF">GWK47_037233</name>
</gene>
<evidence type="ECO:0000256" key="9">
    <source>
        <dbReference type="SAM" id="SignalP"/>
    </source>
</evidence>
<sequence>MLLRRVIFSELLEVLVMALEALHEEAKPLGLEVSWLKTKVQVFGDLLDEAVQSRWHTPAQWPSPHNMATESTMEECVPSPGTPDSRKRPLDIDSDDAMSKRSHYIPDMQSEGTYHLKILVPSVAAGAIIGKGGETIAQLQKDTTARVKMSKANDFYPGTSERVCLITGNVDAICTVLSFIMEKIKEKPDPNAKPAIDFDNKMTAEREKQISRSAHSLQVKILVPNSTAGMIIGKGGTYIKQIKEESGAYVQISQKAKDQSLAERCITVISNDVENSKSACLMILAKIVEDPQSGTCLNVSYADITGPVANPNPTGSPFANSPGGQNMQNGNLGNMNNPLSAVSGLGNLLGGGVNLTLNLSSAYPNGGAGNPVVTAQLLEHVRSILRSSGFADQSNAEVCQAINTLINYGIIGLGLGLGNPSGHQGGHGGQGGQGQGGMGNNPMMPNMNNSNNPNDSYHGSSMSNGNNGPFGPIGTTVASGLNLGQGLGGPTSPQRQVDRFSSEPPFDPFRRQSTEMGGSLPLNSNSFGLGTPLRKSPSPGELPPGAPDGSKKVEVEVGEHIVGAILGPGGKSLVEIQHISGTTIQISKKGNYAPGTRNRIVTITGLPSGISTAQFLIEQRISEEEGKRARQNAIMGVMP</sequence>